<protein>
    <submittedName>
        <fullName evidence="2">Uncharacterized protein</fullName>
    </submittedName>
</protein>
<evidence type="ECO:0000313" key="2">
    <source>
        <dbReference type="EMBL" id="KAK3382528.1"/>
    </source>
</evidence>
<dbReference type="Gene3D" id="3.10.180.10">
    <property type="entry name" value="2,3-Dihydroxybiphenyl 1,2-Dioxygenase, domain 1"/>
    <property type="match status" value="1"/>
</dbReference>
<accession>A0AAE0NJ82</accession>
<keyword evidence="1" id="KW-0812">Transmembrane</keyword>
<evidence type="ECO:0000313" key="3">
    <source>
        <dbReference type="Proteomes" id="UP001287356"/>
    </source>
</evidence>
<feature type="transmembrane region" description="Helical" evidence="1">
    <location>
        <begin position="20"/>
        <end position="38"/>
    </location>
</feature>
<keyword evidence="3" id="KW-1185">Reference proteome</keyword>
<dbReference type="Proteomes" id="UP001287356">
    <property type="component" value="Unassembled WGS sequence"/>
</dbReference>
<sequence length="168" mass="18372">MTWLVQVDVCSCIALVGRVVGWGAFGILAGMACVRRAILHVKSGRRQSGPSQTPHQTERDERCISATEITRANETAHEFYSTVFNWKFEGTPSDPKQAEEVRQFDFNPDMFLSGGIQRVPEPTGTLATGRGGVCFYWLVENAEKIGDVTEKAGGKMLSSTEKEGEGGL</sequence>
<keyword evidence="1" id="KW-0472">Membrane</keyword>
<proteinExistence type="predicted"/>
<reference evidence="2" key="2">
    <citation type="submission" date="2023-06" db="EMBL/GenBank/DDBJ databases">
        <authorList>
            <consortium name="Lawrence Berkeley National Laboratory"/>
            <person name="Haridas S."/>
            <person name="Hensen N."/>
            <person name="Bonometti L."/>
            <person name="Westerberg I."/>
            <person name="Brannstrom I.O."/>
            <person name="Guillou S."/>
            <person name="Cros-Aarteil S."/>
            <person name="Calhoun S."/>
            <person name="Kuo A."/>
            <person name="Mondo S."/>
            <person name="Pangilinan J."/>
            <person name="Riley R."/>
            <person name="Labutti K."/>
            <person name="Andreopoulos B."/>
            <person name="Lipzen A."/>
            <person name="Chen C."/>
            <person name="Yanf M."/>
            <person name="Daum C."/>
            <person name="Ng V."/>
            <person name="Clum A."/>
            <person name="Steindorff A."/>
            <person name="Ohm R."/>
            <person name="Martin F."/>
            <person name="Silar P."/>
            <person name="Natvig D."/>
            <person name="Lalanne C."/>
            <person name="Gautier V."/>
            <person name="Ament-Velasquez S.L."/>
            <person name="Kruys A."/>
            <person name="Hutchinson M.I."/>
            <person name="Powell A.J."/>
            <person name="Barry K."/>
            <person name="Miller A.N."/>
            <person name="Grigoriev I.V."/>
            <person name="Debuchy R."/>
            <person name="Gladieux P."/>
            <person name="Thoren M.H."/>
            <person name="Johannesson H."/>
        </authorList>
    </citation>
    <scope>NUCLEOTIDE SEQUENCE</scope>
    <source>
        <strain evidence="2">CBS 958.72</strain>
    </source>
</reference>
<organism evidence="2 3">
    <name type="scientific">Lasiosphaeria ovina</name>
    <dbReference type="NCBI Taxonomy" id="92902"/>
    <lineage>
        <taxon>Eukaryota</taxon>
        <taxon>Fungi</taxon>
        <taxon>Dikarya</taxon>
        <taxon>Ascomycota</taxon>
        <taxon>Pezizomycotina</taxon>
        <taxon>Sordariomycetes</taxon>
        <taxon>Sordariomycetidae</taxon>
        <taxon>Sordariales</taxon>
        <taxon>Lasiosphaeriaceae</taxon>
        <taxon>Lasiosphaeria</taxon>
    </lineage>
</organism>
<keyword evidence="1" id="KW-1133">Transmembrane helix</keyword>
<reference evidence="2" key="1">
    <citation type="journal article" date="2023" name="Mol. Phylogenet. Evol.">
        <title>Genome-scale phylogeny and comparative genomics of the fungal order Sordariales.</title>
        <authorList>
            <person name="Hensen N."/>
            <person name="Bonometti L."/>
            <person name="Westerberg I."/>
            <person name="Brannstrom I.O."/>
            <person name="Guillou S."/>
            <person name="Cros-Aarteil S."/>
            <person name="Calhoun S."/>
            <person name="Haridas S."/>
            <person name="Kuo A."/>
            <person name="Mondo S."/>
            <person name="Pangilinan J."/>
            <person name="Riley R."/>
            <person name="LaButti K."/>
            <person name="Andreopoulos B."/>
            <person name="Lipzen A."/>
            <person name="Chen C."/>
            <person name="Yan M."/>
            <person name="Daum C."/>
            <person name="Ng V."/>
            <person name="Clum A."/>
            <person name="Steindorff A."/>
            <person name="Ohm R.A."/>
            <person name="Martin F."/>
            <person name="Silar P."/>
            <person name="Natvig D.O."/>
            <person name="Lalanne C."/>
            <person name="Gautier V."/>
            <person name="Ament-Velasquez S.L."/>
            <person name="Kruys A."/>
            <person name="Hutchinson M.I."/>
            <person name="Powell A.J."/>
            <person name="Barry K."/>
            <person name="Miller A.N."/>
            <person name="Grigoriev I.V."/>
            <person name="Debuchy R."/>
            <person name="Gladieux P."/>
            <person name="Hiltunen Thoren M."/>
            <person name="Johannesson H."/>
        </authorList>
    </citation>
    <scope>NUCLEOTIDE SEQUENCE</scope>
    <source>
        <strain evidence="2">CBS 958.72</strain>
    </source>
</reference>
<name>A0AAE0NJ82_9PEZI</name>
<dbReference type="SUPFAM" id="SSF54593">
    <property type="entry name" value="Glyoxalase/Bleomycin resistance protein/Dihydroxybiphenyl dioxygenase"/>
    <property type="match status" value="1"/>
</dbReference>
<comment type="caution">
    <text evidence="2">The sequence shown here is derived from an EMBL/GenBank/DDBJ whole genome shotgun (WGS) entry which is preliminary data.</text>
</comment>
<dbReference type="AlphaFoldDB" id="A0AAE0NJ82"/>
<gene>
    <name evidence="2" type="ORF">B0T24DRAFT_587277</name>
</gene>
<dbReference type="InterPro" id="IPR029068">
    <property type="entry name" value="Glyas_Bleomycin-R_OHBP_Dase"/>
</dbReference>
<dbReference type="EMBL" id="JAULSN010000001">
    <property type="protein sequence ID" value="KAK3382528.1"/>
    <property type="molecule type" value="Genomic_DNA"/>
</dbReference>
<evidence type="ECO:0000256" key="1">
    <source>
        <dbReference type="SAM" id="Phobius"/>
    </source>
</evidence>